<dbReference type="InParanoid" id="L0HHG2"/>
<dbReference type="GO" id="GO:0003700">
    <property type="term" value="F:DNA-binding transcription factor activity"/>
    <property type="evidence" value="ECO:0007669"/>
    <property type="project" value="InterPro"/>
</dbReference>
<dbReference type="PROSITE" id="PS50995">
    <property type="entry name" value="HTH_MARR_2"/>
    <property type="match status" value="1"/>
</dbReference>
<name>L0HHG2_METFS</name>
<dbReference type="PROSITE" id="PS01117">
    <property type="entry name" value="HTH_MARR_1"/>
    <property type="match status" value="1"/>
</dbReference>
<dbReference type="EMBL" id="CP003167">
    <property type="protein sequence ID" value="AGB02758.1"/>
    <property type="molecule type" value="Genomic_DNA"/>
</dbReference>
<reference evidence="6" key="1">
    <citation type="submission" date="2011-12" db="EMBL/GenBank/DDBJ databases">
        <title>Complete sequence of Methanoregula formicicum SMSP.</title>
        <authorList>
            <person name="Lucas S."/>
            <person name="Han J."/>
            <person name="Lapidus A."/>
            <person name="Cheng J.-F."/>
            <person name="Goodwin L."/>
            <person name="Pitluck S."/>
            <person name="Peters L."/>
            <person name="Ovchinnikova G."/>
            <person name="Teshima H."/>
            <person name="Detter J.C."/>
            <person name="Han C."/>
            <person name="Tapia R."/>
            <person name="Land M."/>
            <person name="Hauser L."/>
            <person name="Kyrpides N."/>
            <person name="Ivanova N."/>
            <person name="Pagani I."/>
            <person name="Imachi H."/>
            <person name="Tamaki H."/>
            <person name="Sekiguchi Y."/>
            <person name="Kamagata Y."/>
            <person name="Cadillo-Quiroz H."/>
            <person name="Zinder S."/>
            <person name="Liu W.-T."/>
            <person name="Woyke T."/>
        </authorList>
    </citation>
    <scope>NUCLEOTIDE SEQUENCE [LARGE SCALE GENOMIC DNA]</scope>
    <source>
        <strain evidence="6">DSM 22288 / NBRC 105244 / SMSP</strain>
    </source>
</reference>
<dbReference type="AlphaFoldDB" id="L0HHG2"/>
<dbReference type="InterPro" id="IPR000835">
    <property type="entry name" value="HTH_MarR-typ"/>
</dbReference>
<gene>
    <name evidence="5" type="ordered locus">Metfor_1731</name>
</gene>
<dbReference type="SUPFAM" id="SSF46785">
    <property type="entry name" value="Winged helix' DNA-binding domain"/>
    <property type="match status" value="1"/>
</dbReference>
<dbReference type="GO" id="GO:0003677">
    <property type="term" value="F:DNA binding"/>
    <property type="evidence" value="ECO:0007669"/>
    <property type="project" value="UniProtKB-KW"/>
</dbReference>
<evidence type="ECO:0000256" key="3">
    <source>
        <dbReference type="ARBA" id="ARBA00023163"/>
    </source>
</evidence>
<feature type="domain" description="HTH marR-type" evidence="4">
    <location>
        <begin position="9"/>
        <end position="141"/>
    </location>
</feature>
<dbReference type="PANTHER" id="PTHR42756">
    <property type="entry name" value="TRANSCRIPTIONAL REGULATOR, MARR"/>
    <property type="match status" value="1"/>
</dbReference>
<dbReference type="PRINTS" id="PR00598">
    <property type="entry name" value="HTHMARR"/>
</dbReference>
<evidence type="ECO:0000313" key="6">
    <source>
        <dbReference type="Proteomes" id="UP000010824"/>
    </source>
</evidence>
<evidence type="ECO:0000256" key="2">
    <source>
        <dbReference type="ARBA" id="ARBA00023125"/>
    </source>
</evidence>
<dbReference type="HOGENOM" id="CLU_083287_18_0_2"/>
<keyword evidence="2" id="KW-0238">DNA-binding</keyword>
<dbReference type="KEGG" id="mfo:Metfor_1731"/>
<keyword evidence="1" id="KW-0805">Transcription regulation</keyword>
<protein>
    <submittedName>
        <fullName evidence="5">Transcriptional regulator</fullName>
    </submittedName>
</protein>
<dbReference type="Proteomes" id="UP000010824">
    <property type="component" value="Chromosome"/>
</dbReference>
<keyword evidence="6" id="KW-1185">Reference proteome</keyword>
<evidence type="ECO:0000313" key="5">
    <source>
        <dbReference type="EMBL" id="AGB02758.1"/>
    </source>
</evidence>
<dbReference type="PANTHER" id="PTHR42756:SF2">
    <property type="entry name" value="MARR FAMILY REGULATORY PROTEIN"/>
    <property type="match status" value="1"/>
</dbReference>
<dbReference type="Pfam" id="PF01047">
    <property type="entry name" value="MarR"/>
    <property type="match status" value="1"/>
</dbReference>
<dbReference type="eggNOG" id="arCOG03177">
    <property type="taxonomic scope" value="Archaea"/>
</dbReference>
<organism evidence="5 6">
    <name type="scientific">Methanoregula formicica (strain DSM 22288 / NBRC 105244 / SMSP)</name>
    <dbReference type="NCBI Taxonomy" id="593750"/>
    <lineage>
        <taxon>Archaea</taxon>
        <taxon>Methanobacteriati</taxon>
        <taxon>Methanobacteriota</taxon>
        <taxon>Stenosarchaea group</taxon>
        <taxon>Methanomicrobia</taxon>
        <taxon>Methanomicrobiales</taxon>
        <taxon>Methanoregulaceae</taxon>
        <taxon>Methanoregula</taxon>
    </lineage>
</organism>
<dbReference type="InterPro" id="IPR036390">
    <property type="entry name" value="WH_DNA-bd_sf"/>
</dbReference>
<dbReference type="InterPro" id="IPR036388">
    <property type="entry name" value="WH-like_DNA-bd_sf"/>
</dbReference>
<dbReference type="RefSeq" id="WP_015285721.1">
    <property type="nucleotide sequence ID" value="NC_019943.1"/>
</dbReference>
<proteinExistence type="predicted"/>
<evidence type="ECO:0000259" key="4">
    <source>
        <dbReference type="PROSITE" id="PS50995"/>
    </source>
</evidence>
<dbReference type="STRING" id="593750.Metfor_1731"/>
<sequence length="149" mass="17018">MKSLETREREFLGKDIALLYRASQKNLDDRLRPCGIGSGQFYVLMPLFREDGINQDAITRIIQVDKASVTRAVQKLVDEGYVVRKRDETDRRSCRVFLTKKGRGIQLAMTTIAQEWEDLLPSGFDPVERGGVRGSFETMINTIFRDTGE</sequence>
<dbReference type="InterPro" id="IPR023187">
    <property type="entry name" value="Tscrpt_reg_MarR-type_CS"/>
</dbReference>
<dbReference type="Gene3D" id="1.10.10.10">
    <property type="entry name" value="Winged helix-like DNA-binding domain superfamily/Winged helix DNA-binding domain"/>
    <property type="match status" value="1"/>
</dbReference>
<accession>L0HHG2</accession>
<evidence type="ECO:0000256" key="1">
    <source>
        <dbReference type="ARBA" id="ARBA00023015"/>
    </source>
</evidence>
<dbReference type="SMART" id="SM00347">
    <property type="entry name" value="HTH_MARR"/>
    <property type="match status" value="1"/>
</dbReference>
<keyword evidence="3" id="KW-0804">Transcription</keyword>
<reference evidence="5 6" key="2">
    <citation type="journal article" date="2014" name="Genome Announc.">
        <title>Complete Genome Sequence of Methanoregula formicica SMSPT, a Mesophilic Hydrogenotrophic Methanogen Isolated from a Methanogenic Upflow Anaerobic Sludge Blanket Reactor.</title>
        <authorList>
            <person name="Yamamoto K."/>
            <person name="Tamaki H."/>
            <person name="Cadillo-Quiroz H."/>
            <person name="Imachi H."/>
            <person name="Kyrpides N."/>
            <person name="Woyke T."/>
            <person name="Goodwin L."/>
            <person name="Zinder S.H."/>
            <person name="Kamagata Y."/>
            <person name="Liu W.T."/>
        </authorList>
    </citation>
    <scope>NUCLEOTIDE SEQUENCE [LARGE SCALE GENOMIC DNA]</scope>
    <source>
        <strain evidence="6">DSM 22288 / NBRC 105244 / SMSP</strain>
    </source>
</reference>
<dbReference type="GeneID" id="14308120"/>